<comment type="subcellular location">
    <subcellularLocation>
        <location evidence="1">Secreted</location>
    </subcellularLocation>
</comment>
<dbReference type="PANTHER" id="PTHR10109:SF0">
    <property type="entry name" value="MATRIX GLA PROTEIN"/>
    <property type="match status" value="1"/>
</dbReference>
<keyword evidence="6" id="KW-0964">Secreted</keyword>
<keyword evidence="8" id="KW-0221">Differentiation</keyword>
<reference evidence="15" key="3">
    <citation type="submission" date="2025-09" db="UniProtKB">
        <authorList>
            <consortium name="Ensembl"/>
        </authorList>
    </citation>
    <scope>IDENTIFICATION</scope>
</reference>
<dbReference type="PANTHER" id="PTHR10109">
    <property type="entry name" value="MATRIX GLA PROTEIN"/>
    <property type="match status" value="1"/>
</dbReference>
<dbReference type="Proteomes" id="UP000265120">
    <property type="component" value="Chromosome 17"/>
</dbReference>
<keyword evidence="5" id="KW-0301">Gamma-carboxyglutamic acid</keyword>
<dbReference type="GO" id="GO:0005576">
    <property type="term" value="C:extracellular region"/>
    <property type="evidence" value="ECO:0007669"/>
    <property type="project" value="UniProtKB-SubCell"/>
</dbReference>
<evidence type="ECO:0000256" key="2">
    <source>
        <dbReference type="ARBA" id="ARBA00008850"/>
    </source>
</evidence>
<reference evidence="15" key="2">
    <citation type="submission" date="2025-08" db="UniProtKB">
        <authorList>
            <consortium name="Ensembl"/>
        </authorList>
    </citation>
    <scope>IDENTIFICATION</scope>
</reference>
<dbReference type="InterPro" id="IPR058704">
    <property type="entry name" value="BGLAP-like_C"/>
</dbReference>
<evidence type="ECO:0000256" key="9">
    <source>
        <dbReference type="ARBA" id="ARBA00022855"/>
    </source>
</evidence>
<keyword evidence="11" id="KW-0891">Chondrogenesis</keyword>
<evidence type="ECO:0000256" key="12">
    <source>
        <dbReference type="SAM" id="MobiDB-lite"/>
    </source>
</evidence>
<dbReference type="STRING" id="244447.ENSCSEP00000011497"/>
<evidence type="ECO:0000256" key="11">
    <source>
        <dbReference type="ARBA" id="ARBA00023188"/>
    </source>
</evidence>
<dbReference type="PROSITE" id="PS50998">
    <property type="entry name" value="GLA_2"/>
    <property type="match status" value="1"/>
</dbReference>
<dbReference type="InParanoid" id="A0A3P8VAS5"/>
<sequence>MFFFFSHTFYYNIPLCFLCVGTHCRAGAENIHCSEIKLKWTSTSFMTRPSTAAEQTDKQTNKHTPRMRSLLQFLALCAVVALCACYESHESAESVEDMFVPPDRANSFFTPQRSNVYGQFNRYPFMRKIKSPAERHAETCEDYSPCRSYAYRFGYQQAYQKYFTSRSQPQNPQRPTRPQRPQRPAAVRRY</sequence>
<dbReference type="GO" id="GO:0001503">
    <property type="term" value="P:ossification"/>
    <property type="evidence" value="ECO:0007669"/>
    <property type="project" value="UniProtKB-KW"/>
</dbReference>
<evidence type="ECO:0000256" key="8">
    <source>
        <dbReference type="ARBA" id="ARBA00022782"/>
    </source>
</evidence>
<evidence type="ECO:0000256" key="7">
    <source>
        <dbReference type="ARBA" id="ARBA00022553"/>
    </source>
</evidence>
<keyword evidence="9" id="KW-0892">Osteogenesis</keyword>
<dbReference type="Ensembl" id="ENSCSET00000011637.1">
    <property type="protein sequence ID" value="ENSCSEP00000011497.1"/>
    <property type="gene ID" value="ENSCSEG00000007400.1"/>
</dbReference>
<proteinExistence type="inferred from homology"/>
<feature type="domain" description="Gla" evidence="14">
    <location>
        <begin position="118"/>
        <end position="164"/>
    </location>
</feature>
<comment type="similarity">
    <text evidence="2">Belongs to the osteocalcin/matrix Gla protein family.</text>
</comment>
<keyword evidence="13" id="KW-0732">Signal</keyword>
<evidence type="ECO:0000256" key="3">
    <source>
        <dbReference type="ARBA" id="ARBA00017145"/>
    </source>
</evidence>
<dbReference type="Pfam" id="PF25890">
    <property type="entry name" value="BGLAP_C"/>
    <property type="match status" value="1"/>
</dbReference>
<dbReference type="SUPFAM" id="SSF57630">
    <property type="entry name" value="GLA-domain"/>
    <property type="match status" value="1"/>
</dbReference>
<evidence type="ECO:0000259" key="14">
    <source>
        <dbReference type="PROSITE" id="PS50998"/>
    </source>
</evidence>
<dbReference type="GO" id="GO:0051216">
    <property type="term" value="P:cartilage development"/>
    <property type="evidence" value="ECO:0007669"/>
    <property type="project" value="UniProtKB-KW"/>
</dbReference>
<dbReference type="GO" id="GO:0030154">
    <property type="term" value="P:cell differentiation"/>
    <property type="evidence" value="ECO:0007669"/>
    <property type="project" value="UniProtKB-KW"/>
</dbReference>
<feature type="chain" id="PRO_5018271300" description="Matrix Gla protein" evidence="13">
    <location>
        <begin position="29"/>
        <end position="190"/>
    </location>
</feature>
<protein>
    <recommendedName>
        <fullName evidence="3">Matrix Gla protein</fullName>
    </recommendedName>
</protein>
<organism evidence="15 16">
    <name type="scientific">Cynoglossus semilaevis</name>
    <name type="common">Tongue sole</name>
    <dbReference type="NCBI Taxonomy" id="244447"/>
    <lineage>
        <taxon>Eukaryota</taxon>
        <taxon>Metazoa</taxon>
        <taxon>Chordata</taxon>
        <taxon>Craniata</taxon>
        <taxon>Vertebrata</taxon>
        <taxon>Euteleostomi</taxon>
        <taxon>Actinopterygii</taxon>
        <taxon>Neopterygii</taxon>
        <taxon>Teleostei</taxon>
        <taxon>Neoteleostei</taxon>
        <taxon>Acanthomorphata</taxon>
        <taxon>Carangaria</taxon>
        <taxon>Pleuronectiformes</taxon>
        <taxon>Pleuronectoidei</taxon>
        <taxon>Cynoglossidae</taxon>
        <taxon>Cynoglossinae</taxon>
        <taxon>Cynoglossus</taxon>
    </lineage>
</organism>
<dbReference type="InterPro" id="IPR027118">
    <property type="entry name" value="MGP"/>
</dbReference>
<evidence type="ECO:0000256" key="10">
    <source>
        <dbReference type="ARBA" id="ARBA00023157"/>
    </source>
</evidence>
<dbReference type="InterPro" id="IPR035972">
    <property type="entry name" value="GLA-like_dom_SF"/>
</dbReference>
<evidence type="ECO:0000256" key="6">
    <source>
        <dbReference type="ARBA" id="ARBA00022525"/>
    </source>
</evidence>
<dbReference type="InterPro" id="IPR000294">
    <property type="entry name" value="GLA_domain"/>
</dbReference>
<evidence type="ECO:0000256" key="5">
    <source>
        <dbReference type="ARBA" id="ARBA00022479"/>
    </source>
</evidence>
<feature type="signal peptide" evidence="13">
    <location>
        <begin position="1"/>
        <end position="28"/>
    </location>
</feature>
<evidence type="ECO:0000256" key="4">
    <source>
        <dbReference type="ARBA" id="ARBA00022473"/>
    </source>
</evidence>
<keyword evidence="4" id="KW-0217">Developmental protein</keyword>
<keyword evidence="10" id="KW-1015">Disulfide bond</keyword>
<dbReference type="GO" id="GO:0031012">
    <property type="term" value="C:extracellular matrix"/>
    <property type="evidence" value="ECO:0007669"/>
    <property type="project" value="InterPro"/>
</dbReference>
<dbReference type="GO" id="GO:0005509">
    <property type="term" value="F:calcium ion binding"/>
    <property type="evidence" value="ECO:0007669"/>
    <property type="project" value="InterPro"/>
</dbReference>
<evidence type="ECO:0000256" key="1">
    <source>
        <dbReference type="ARBA" id="ARBA00004613"/>
    </source>
</evidence>
<reference evidence="15 16" key="1">
    <citation type="journal article" date="2014" name="Nat. Genet.">
        <title>Whole-genome sequence of a flatfish provides insights into ZW sex chromosome evolution and adaptation to a benthic lifestyle.</title>
        <authorList>
            <person name="Chen S."/>
            <person name="Zhang G."/>
            <person name="Shao C."/>
            <person name="Huang Q."/>
            <person name="Liu G."/>
            <person name="Zhang P."/>
            <person name="Song W."/>
            <person name="An N."/>
            <person name="Chalopin D."/>
            <person name="Volff J.N."/>
            <person name="Hong Y."/>
            <person name="Li Q."/>
            <person name="Sha Z."/>
            <person name="Zhou H."/>
            <person name="Xie M."/>
            <person name="Yu Q."/>
            <person name="Liu Y."/>
            <person name="Xiang H."/>
            <person name="Wang N."/>
            <person name="Wu K."/>
            <person name="Yang C."/>
            <person name="Zhou Q."/>
            <person name="Liao X."/>
            <person name="Yang L."/>
            <person name="Hu Q."/>
            <person name="Zhang J."/>
            <person name="Meng L."/>
            <person name="Jin L."/>
            <person name="Tian Y."/>
            <person name="Lian J."/>
            <person name="Yang J."/>
            <person name="Miao G."/>
            <person name="Liu S."/>
            <person name="Liang Z."/>
            <person name="Yan F."/>
            <person name="Li Y."/>
            <person name="Sun B."/>
            <person name="Zhang H."/>
            <person name="Zhang J."/>
            <person name="Zhu Y."/>
            <person name="Du M."/>
            <person name="Zhao Y."/>
            <person name="Schartl M."/>
            <person name="Tang Q."/>
            <person name="Wang J."/>
        </authorList>
    </citation>
    <scope>NUCLEOTIDE SEQUENCE</scope>
</reference>
<keyword evidence="16" id="KW-1185">Reference proteome</keyword>
<accession>A0A3P8VAS5</accession>
<name>A0A3P8VAS5_CYNSE</name>
<feature type="region of interest" description="Disordered" evidence="12">
    <location>
        <begin position="165"/>
        <end position="190"/>
    </location>
</feature>
<evidence type="ECO:0000256" key="13">
    <source>
        <dbReference type="SAM" id="SignalP"/>
    </source>
</evidence>
<dbReference type="AlphaFoldDB" id="A0A3P8VAS5"/>
<evidence type="ECO:0000313" key="16">
    <source>
        <dbReference type="Proteomes" id="UP000265120"/>
    </source>
</evidence>
<keyword evidence="7" id="KW-0597">Phosphoprotein</keyword>
<feature type="compositionally biased region" description="Low complexity" evidence="12">
    <location>
        <begin position="165"/>
        <end position="176"/>
    </location>
</feature>
<dbReference type="GeneTree" id="ENSGT00390000003753"/>
<evidence type="ECO:0000313" key="15">
    <source>
        <dbReference type="Ensembl" id="ENSCSEP00000011497.1"/>
    </source>
</evidence>